<dbReference type="RefSeq" id="WP_377774269.1">
    <property type="nucleotide sequence ID" value="NZ_JBHUHO010000038.1"/>
</dbReference>
<dbReference type="GO" id="GO:0005524">
    <property type="term" value="F:ATP binding"/>
    <property type="evidence" value="ECO:0007669"/>
    <property type="project" value="UniProtKB-KW"/>
</dbReference>
<dbReference type="InterPro" id="IPR003439">
    <property type="entry name" value="ABC_transporter-like_ATP-bd"/>
</dbReference>
<feature type="domain" description="ABC transporter" evidence="5">
    <location>
        <begin position="3"/>
        <end position="231"/>
    </location>
</feature>
<comment type="caution">
    <text evidence="6">The sequence shown here is derived from an EMBL/GenBank/DDBJ whole genome shotgun (WGS) entry which is preliminary data.</text>
</comment>
<evidence type="ECO:0000313" key="6">
    <source>
        <dbReference type="EMBL" id="MFD2117266.1"/>
    </source>
</evidence>
<dbReference type="CDD" id="cd03264">
    <property type="entry name" value="ABC_drug_resistance_like"/>
    <property type="match status" value="1"/>
</dbReference>
<dbReference type="Pfam" id="PF00005">
    <property type="entry name" value="ABC_tran"/>
    <property type="match status" value="1"/>
</dbReference>
<keyword evidence="3" id="KW-0547">Nucleotide-binding</keyword>
<keyword evidence="2" id="KW-0813">Transport</keyword>
<dbReference type="Proteomes" id="UP001597362">
    <property type="component" value="Unassembled WGS sequence"/>
</dbReference>
<dbReference type="Gene3D" id="3.40.50.300">
    <property type="entry name" value="P-loop containing nucleotide triphosphate hydrolases"/>
    <property type="match status" value="1"/>
</dbReference>
<dbReference type="SUPFAM" id="SSF52540">
    <property type="entry name" value="P-loop containing nucleoside triphosphate hydrolases"/>
    <property type="match status" value="1"/>
</dbReference>
<accession>A0ABW4YNN7</accession>
<comment type="similarity">
    <text evidence="1">Belongs to the ABC transporter superfamily.</text>
</comment>
<gene>
    <name evidence="6" type="ORF">ACFSJH_16170</name>
</gene>
<proteinExistence type="inferred from homology"/>
<evidence type="ECO:0000256" key="1">
    <source>
        <dbReference type="ARBA" id="ARBA00005417"/>
    </source>
</evidence>
<dbReference type="SMART" id="SM00382">
    <property type="entry name" value="AAA"/>
    <property type="match status" value="1"/>
</dbReference>
<evidence type="ECO:0000256" key="3">
    <source>
        <dbReference type="ARBA" id="ARBA00022741"/>
    </source>
</evidence>
<evidence type="ECO:0000256" key="2">
    <source>
        <dbReference type="ARBA" id="ARBA00022448"/>
    </source>
</evidence>
<evidence type="ECO:0000256" key="4">
    <source>
        <dbReference type="ARBA" id="ARBA00022840"/>
    </source>
</evidence>
<evidence type="ECO:0000313" key="7">
    <source>
        <dbReference type="Proteomes" id="UP001597362"/>
    </source>
</evidence>
<dbReference type="PANTHER" id="PTHR43335">
    <property type="entry name" value="ABC TRANSPORTER, ATP-BINDING PROTEIN"/>
    <property type="match status" value="1"/>
</dbReference>
<name>A0ABW4YNN7_9BACL</name>
<keyword evidence="4 6" id="KW-0067">ATP-binding</keyword>
<reference evidence="7" key="1">
    <citation type="journal article" date="2019" name="Int. J. Syst. Evol. Microbiol.">
        <title>The Global Catalogue of Microorganisms (GCM) 10K type strain sequencing project: providing services to taxonomists for standard genome sequencing and annotation.</title>
        <authorList>
            <consortium name="The Broad Institute Genomics Platform"/>
            <consortium name="The Broad Institute Genome Sequencing Center for Infectious Disease"/>
            <person name="Wu L."/>
            <person name="Ma J."/>
        </authorList>
    </citation>
    <scope>NUCLEOTIDE SEQUENCE [LARGE SCALE GENOMIC DNA]</scope>
    <source>
        <strain evidence="7">GH52</strain>
    </source>
</reference>
<dbReference type="PANTHER" id="PTHR43335:SF2">
    <property type="entry name" value="ABC TRANSPORTER, ATP-BINDING PROTEIN"/>
    <property type="match status" value="1"/>
</dbReference>
<dbReference type="InterPro" id="IPR017871">
    <property type="entry name" value="ABC_transporter-like_CS"/>
</dbReference>
<dbReference type="PROSITE" id="PS00211">
    <property type="entry name" value="ABC_TRANSPORTER_1"/>
    <property type="match status" value="1"/>
</dbReference>
<dbReference type="PROSITE" id="PS50893">
    <property type="entry name" value="ABC_TRANSPORTER_2"/>
    <property type="match status" value="1"/>
</dbReference>
<protein>
    <submittedName>
        <fullName evidence="6">ABC transporter ATP-binding protein</fullName>
    </submittedName>
</protein>
<dbReference type="InterPro" id="IPR003593">
    <property type="entry name" value="AAA+_ATPase"/>
</dbReference>
<dbReference type="InterPro" id="IPR027417">
    <property type="entry name" value="P-loop_NTPase"/>
</dbReference>
<sequence length="285" mass="31821">MELKLEQITKQYGKKTVLQGISTTLSAGVYGLLGPNGAGKTTMISILIGILRADQGTVIFNGENIALLGTAYLDKIGYLPQYPIFYKNFRVDEFLKYMCAVKGIPQKQVKTRIEEVLELVNLTDAYRKKVGALSGGMRQRLGIAQAILNHPAILILDEPTAGLDPTERIRFRNIIARLGKDKLVLLATHIVSDVEYIAKEVLIINEGKLVLQGKVEQLEATIAGKVWHVLVEEAELEQWVEKYQVRNIKRQGAKFQLRIISDHRPEGEANLASPTLEDIFLSLFP</sequence>
<keyword evidence="7" id="KW-1185">Reference proteome</keyword>
<organism evidence="6 7">
    <name type="scientific">Paenibacillus yanchengensis</name>
    <dbReference type="NCBI Taxonomy" id="2035833"/>
    <lineage>
        <taxon>Bacteria</taxon>
        <taxon>Bacillati</taxon>
        <taxon>Bacillota</taxon>
        <taxon>Bacilli</taxon>
        <taxon>Bacillales</taxon>
        <taxon>Paenibacillaceae</taxon>
        <taxon>Paenibacillus</taxon>
    </lineage>
</organism>
<evidence type="ECO:0000259" key="5">
    <source>
        <dbReference type="PROSITE" id="PS50893"/>
    </source>
</evidence>
<dbReference type="EMBL" id="JBHUHO010000038">
    <property type="protein sequence ID" value="MFD2117266.1"/>
    <property type="molecule type" value="Genomic_DNA"/>
</dbReference>